<dbReference type="InterPro" id="IPR033985">
    <property type="entry name" value="SusD-like_N"/>
</dbReference>
<dbReference type="AlphaFoldDB" id="A0A5B8A4Y5"/>
<evidence type="ECO:0000313" key="8">
    <source>
        <dbReference type="EMBL" id="QDA61645.1"/>
    </source>
</evidence>
<dbReference type="GO" id="GO:0009279">
    <property type="term" value="C:cell outer membrane"/>
    <property type="evidence" value="ECO:0007669"/>
    <property type="project" value="UniProtKB-SubCell"/>
</dbReference>
<name>A0A5B8A4Y5_9BACT</name>
<evidence type="ECO:0000256" key="1">
    <source>
        <dbReference type="ARBA" id="ARBA00004442"/>
    </source>
</evidence>
<comment type="subcellular location">
    <subcellularLocation>
        <location evidence="1">Cell outer membrane</location>
    </subcellularLocation>
</comment>
<dbReference type="Proteomes" id="UP000305398">
    <property type="component" value="Chromosome"/>
</dbReference>
<evidence type="ECO:0000259" key="7">
    <source>
        <dbReference type="Pfam" id="PF14322"/>
    </source>
</evidence>
<reference evidence="8 9" key="1">
    <citation type="submission" date="2019-06" db="EMBL/GenBank/DDBJ databases">
        <authorList>
            <person name="Srinivasan S."/>
        </authorList>
    </citation>
    <scope>NUCLEOTIDE SEQUENCE [LARGE SCALE GENOMIC DNA]</scope>
    <source>
        <strain evidence="8 9">17J68-5</strain>
    </source>
</reference>
<feature type="domain" description="SusD-like N-terminal" evidence="7">
    <location>
        <begin position="76"/>
        <end position="230"/>
    </location>
</feature>
<evidence type="ECO:0000256" key="4">
    <source>
        <dbReference type="ARBA" id="ARBA00023136"/>
    </source>
</evidence>
<dbReference type="SUPFAM" id="SSF48452">
    <property type="entry name" value="TPR-like"/>
    <property type="match status" value="1"/>
</dbReference>
<dbReference type="Gene3D" id="1.25.40.390">
    <property type="match status" value="1"/>
</dbReference>
<evidence type="ECO:0000313" key="9">
    <source>
        <dbReference type="Proteomes" id="UP000305398"/>
    </source>
</evidence>
<proteinExistence type="inferred from homology"/>
<dbReference type="InterPro" id="IPR012944">
    <property type="entry name" value="SusD_RagB_dom"/>
</dbReference>
<evidence type="ECO:0000256" key="2">
    <source>
        <dbReference type="ARBA" id="ARBA00006275"/>
    </source>
</evidence>
<dbReference type="Pfam" id="PF14322">
    <property type="entry name" value="SusD-like_3"/>
    <property type="match status" value="1"/>
</dbReference>
<keyword evidence="5" id="KW-0998">Cell outer membrane</keyword>
<keyword evidence="3" id="KW-0732">Signal</keyword>
<comment type="similarity">
    <text evidence="2">Belongs to the SusD family.</text>
</comment>
<protein>
    <submittedName>
        <fullName evidence="8">RagB/SusD family nutrient uptake outer membrane protein</fullName>
    </submittedName>
</protein>
<sequence>MMKKFPKFYLLLLSGGLALTQTSCNDLLDLKPLDAITDVSYWQTPNDFLLAANAFYTYERNFGEVAYDVVPNTTTVNYHADFNADIGFTGVANTTNNYSRGLNTIPVTDNNYNTAYSRIRNINYMLGKAGAFATPAAIKQYVAEAKFFRAYVYFDLLQFYGGVPIVDKTLEPGAPELQLPRNSRDEVVDFIIRDLTEALPDVPTKGAQATTDVGRVNKEVVQAFLGRVTLYEGTWQKFRGNASRATTLLDQSSAASNAVITSGGFSLFAPAVLGDSAQKYMFILENEKSNPASLTKSANNEYVLANRYNFTQRQIRNNISRQANNIIPTRNFANLYLSKDGLPIEKSPLFQGYATMKSEYLNRDNRMRYSLKVPGRAYWFGINNPRVDWTGGPADLKTANTVSFNPTINSSTGYANQKWISERAVADNEEGYDYPVIRYAEVLLNYAEAVYESKGSISDADLDKSLNLVRQRVNKTMPKLSNAFVSTNGLDMQTEIRRERTIELYMEGFRFDDLKRWNTAETVLKQPLLGIKWTGTEYQTTWAVKASTPKTANGELIVDATRSFGTKNYLLPIPSQQIQLNPNLQQTTGW</sequence>
<dbReference type="KEGG" id="hyj:FHG12_16750"/>
<gene>
    <name evidence="8" type="ORF">FHG12_16750</name>
</gene>
<accession>A0A5B8A4Y5</accession>
<dbReference type="InterPro" id="IPR011990">
    <property type="entry name" value="TPR-like_helical_dom_sf"/>
</dbReference>
<keyword evidence="4" id="KW-0472">Membrane</keyword>
<dbReference type="OrthoDB" id="5694214at2"/>
<feature type="domain" description="RagB/SusD" evidence="6">
    <location>
        <begin position="293"/>
        <end position="590"/>
    </location>
</feature>
<dbReference type="EMBL" id="CP040896">
    <property type="protein sequence ID" value="QDA61645.1"/>
    <property type="molecule type" value="Genomic_DNA"/>
</dbReference>
<dbReference type="Pfam" id="PF07980">
    <property type="entry name" value="SusD_RagB"/>
    <property type="match status" value="1"/>
</dbReference>
<evidence type="ECO:0000256" key="3">
    <source>
        <dbReference type="ARBA" id="ARBA00022729"/>
    </source>
</evidence>
<evidence type="ECO:0000259" key="6">
    <source>
        <dbReference type="Pfam" id="PF07980"/>
    </source>
</evidence>
<evidence type="ECO:0000256" key="5">
    <source>
        <dbReference type="ARBA" id="ARBA00023237"/>
    </source>
</evidence>
<keyword evidence="9" id="KW-1185">Reference proteome</keyword>
<organism evidence="8 9">
    <name type="scientific">Hymenobacter jejuensis</name>
    <dbReference type="NCBI Taxonomy" id="2502781"/>
    <lineage>
        <taxon>Bacteria</taxon>
        <taxon>Pseudomonadati</taxon>
        <taxon>Bacteroidota</taxon>
        <taxon>Cytophagia</taxon>
        <taxon>Cytophagales</taxon>
        <taxon>Hymenobacteraceae</taxon>
        <taxon>Hymenobacter</taxon>
    </lineage>
</organism>